<dbReference type="CDD" id="cd02784">
    <property type="entry name" value="MopB_CT_PHLH"/>
    <property type="match status" value="1"/>
</dbReference>
<dbReference type="SUPFAM" id="SSF53706">
    <property type="entry name" value="Formate dehydrogenase/DMSO reductase, domains 1-3"/>
    <property type="match status" value="1"/>
</dbReference>
<dbReference type="PROSITE" id="PS51379">
    <property type="entry name" value="4FE4S_FER_2"/>
    <property type="match status" value="2"/>
</dbReference>
<dbReference type="InterPro" id="IPR017896">
    <property type="entry name" value="4Fe4S_Fe-S-bd"/>
</dbReference>
<dbReference type="HOGENOM" id="CLU_306470_0_0_6"/>
<proteinExistence type="predicted"/>
<dbReference type="OrthoDB" id="9779457at2"/>
<dbReference type="Gene3D" id="3.30.70.20">
    <property type="match status" value="2"/>
</dbReference>
<dbReference type="Gene3D" id="3.30.2070.10">
    <property type="entry name" value="Formate dehydrogenase/DMSO reductase"/>
    <property type="match status" value="1"/>
</dbReference>
<dbReference type="Gene3D" id="3.40.50.740">
    <property type="match status" value="1"/>
</dbReference>
<dbReference type="NCBIfam" id="TIGR04519">
    <property type="entry name" value="MoCo_extend_TAT"/>
    <property type="match status" value="1"/>
</dbReference>
<dbReference type="AlphaFoldDB" id="A0A0E2ZN79"/>
<feature type="domain" description="4Fe-4S ferredoxin-type" evidence="1">
    <location>
        <begin position="815"/>
        <end position="846"/>
    </location>
</feature>
<evidence type="ECO:0000313" key="2">
    <source>
        <dbReference type="EMBL" id="KFI19827.1"/>
    </source>
</evidence>
<dbReference type="Pfam" id="PF13247">
    <property type="entry name" value="Fer4_11"/>
    <property type="match status" value="1"/>
</dbReference>
<name>A0A0E2ZN79_9GAMM</name>
<reference evidence="2 3" key="1">
    <citation type="submission" date="2014-07" db="EMBL/GenBank/DDBJ databases">
        <title>Comparative analysis of Nitrosococcus oceani genome inventories of strains from Pacific and Atlantic gyres.</title>
        <authorList>
            <person name="Lim C.K."/>
            <person name="Wang L."/>
            <person name="Sayavedra-Soto L.A."/>
            <person name="Klotz M.G."/>
        </authorList>
    </citation>
    <scope>NUCLEOTIDE SEQUENCE [LARGE SCALE GENOMIC DNA]</scope>
    <source>
        <strain evidence="2 3">C-27</strain>
    </source>
</reference>
<dbReference type="InterPro" id="IPR030948">
    <property type="entry name" value="TAT_var_transloc_signal_dom"/>
</dbReference>
<dbReference type="CDD" id="cd10551">
    <property type="entry name" value="PsrB"/>
    <property type="match status" value="1"/>
</dbReference>
<comment type="caution">
    <text evidence="2">The sequence shown here is derived from an EMBL/GenBank/DDBJ whole genome shotgun (WGS) entry which is preliminary data.</text>
</comment>
<feature type="domain" description="4Fe-4S ferredoxin-type" evidence="1">
    <location>
        <begin position="760"/>
        <end position="790"/>
    </location>
</feature>
<dbReference type="Proteomes" id="UP000028839">
    <property type="component" value="Unassembled WGS sequence"/>
</dbReference>
<dbReference type="PANTHER" id="PTHR42783:SF3">
    <property type="entry name" value="GLUTAMATE SYNTHASE [NADPH] SMALL CHAIN-RELATED"/>
    <property type="match status" value="1"/>
</dbReference>
<gene>
    <name evidence="2" type="ORF">IB75_06465</name>
</gene>
<dbReference type="Gene3D" id="2.40.40.20">
    <property type="match status" value="1"/>
</dbReference>
<evidence type="ECO:0000313" key="3">
    <source>
        <dbReference type="Proteomes" id="UP000028839"/>
    </source>
</evidence>
<evidence type="ECO:0000259" key="1">
    <source>
        <dbReference type="PROSITE" id="PS51379"/>
    </source>
</evidence>
<dbReference type="Gene3D" id="3.40.228.10">
    <property type="entry name" value="Dimethylsulfoxide Reductase, domain 2"/>
    <property type="match status" value="1"/>
</dbReference>
<dbReference type="PANTHER" id="PTHR42783">
    <property type="entry name" value="GLUTAMATE SYNTHASE [NADPH] SMALL CHAIN"/>
    <property type="match status" value="1"/>
</dbReference>
<dbReference type="EMBL" id="JPGN01000036">
    <property type="protein sequence ID" value="KFI19827.1"/>
    <property type="molecule type" value="Genomic_DNA"/>
</dbReference>
<organism evidence="2 3">
    <name type="scientific">Nitrosococcus oceani C-27</name>
    <dbReference type="NCBI Taxonomy" id="314279"/>
    <lineage>
        <taxon>Bacteria</taxon>
        <taxon>Pseudomonadati</taxon>
        <taxon>Pseudomonadota</taxon>
        <taxon>Gammaproteobacteria</taxon>
        <taxon>Chromatiales</taxon>
        <taxon>Chromatiaceae</taxon>
        <taxon>Nitrosococcus</taxon>
    </lineage>
</organism>
<dbReference type="SUPFAM" id="SSF54862">
    <property type="entry name" value="4Fe-4S ferredoxins"/>
    <property type="match status" value="1"/>
</dbReference>
<sequence length="993" mass="110585">MAGSSIKPLDLAPIRARLAEAQGRAFWKSLEELAGSEEFERFLYQEFPFFRELSQASLSRRDFMRLMGASLALAGLSACSTPPPEEILPYIRAPEGLVPGESLFFATAMPLDGFATGVLVESRMGRPTKVEGNPLHPASLGGTDIFAQASVLQLWDPDRAQVISHRGEISTWQTFLAAMGEKMRTFEGNQGKGLYLLTPTVSSPTLISQLRTLGKRFPHAHWHQYQPINQDNSYEGARLAFGESLETRYHLERAEVILSLDGDFLGSLPGHLRYARDFAKKRRVDSAQSTMNRLYVAESSPTITGTMADHGVSLRASQIEVLALQLARALGIGVPRREETASDLPEQWVRAVAEDLRQHRGTSLVITGEKQPPFVHGLVHAVNQALGNVGTTLTYSAPRAFNPRNQNESLNHLVAQMDAGKVDTLIMLGGNPAYNAPADLAFSKQLAKVKSSIYLGLYEDETAAHSHWHIPETHYLERWGDARAYEGTVSLLQPLIAPLYQGKSDYELLAVLLGQTDRSDYDWVRGYWQKQWPKSDFKSIWNQALQAGFIEGTALRSKSVKLRDDWVAHLSRGQSKSKETSGMEIIFMPDPTIWDGQFTNNGWLQELPKPLTKLTWDNAALISPRTAENLGLANEEVVALRYQERQVQAPIWIMPGHPEGAVTVTLGYGRAKTGQVGAGTGFNAYALRSSRAPWFGWGLEIVKTGKHHSLATTQHHHSMEGRDIVRTATLSEFRENPHFAQQELPSKSLYPQFNYSGYAWGMTINQSTCIGCSACVVACQAENNIPVVGKEQVSLGREMHWLRIDRYYSGGLDDPRTYFQPVLCMHCENAPCELVCPTAATVHDSEGLNLQVYNRCIGTRFCSNNCPYKVRRFNFLEYAKETPSLVAQKNPEVTVRMRGVMEKCSYCIQRISNARIQAELEERRIQDGEVLTACQAACPTEAIVFGDLNDPESQVGQVKASPLNYALLGELNTRPRTTYLAKLTNPNPKLKEE</sequence>
<protein>
    <submittedName>
        <fullName evidence="2">Molybdopterin oxidoreductase</fullName>
    </submittedName>
</protein>
<dbReference type="SUPFAM" id="SSF50692">
    <property type="entry name" value="ADC-like"/>
    <property type="match status" value="1"/>
</dbReference>
<dbReference type="InterPro" id="IPR009010">
    <property type="entry name" value="Asp_de-COase-like_dom_sf"/>
</dbReference>
<accession>A0A0E2ZN79</accession>